<evidence type="ECO:0008006" key="4">
    <source>
        <dbReference type="Google" id="ProtNLM"/>
    </source>
</evidence>
<dbReference type="InterPro" id="IPR050727">
    <property type="entry name" value="GH43_arabinanases"/>
</dbReference>
<dbReference type="SUPFAM" id="SSF75005">
    <property type="entry name" value="Arabinanase/levansucrase/invertase"/>
    <property type="match status" value="1"/>
</dbReference>
<dbReference type="Gene3D" id="2.115.10.20">
    <property type="entry name" value="Glycosyl hydrolase domain, family 43"/>
    <property type="match status" value="1"/>
</dbReference>
<keyword evidence="1" id="KW-0732">Signal</keyword>
<feature type="signal peptide" evidence="1">
    <location>
        <begin position="1"/>
        <end position="27"/>
    </location>
</feature>
<sequence length="363" mass="39331">MQLLPCWSHRGLLGALTIALYSSVCYALPSSLSDPLTHGYDRVGRADAPLTGYLGAFFLGADPYVYFYLSNGNNATSLTALNKGQPVIRPTKGTKGVRDPAIVQGGGAEAGKKWYIVGTDLNIGSTTWDAAQRTGSRGIFVWESTDLVTWANERLVTVEDATAGMVWAPEAIWDPTKGQYMVFWASKFYSASDTRHTGSPTNTRIRYAYTTDFRTFSSPQTYINKSPTDIIDLTILPYPPSTPDSFLRFMKDETAKTVFVESSTTGLFGTWTRQGGASAVIEKGVEGPAAYVDNLDPGKVRLLLDFYGGDGYRPYESKSPAVNGQGSGGWTASGRGGWPSGLRHGSVLPINQAVVDALKKRWG</sequence>
<evidence type="ECO:0000313" key="2">
    <source>
        <dbReference type="EMBL" id="RKU49286.1"/>
    </source>
</evidence>
<proteinExistence type="predicted"/>
<dbReference type="Proteomes" id="UP000275385">
    <property type="component" value="Unassembled WGS sequence"/>
</dbReference>
<keyword evidence="3" id="KW-1185">Reference proteome</keyword>
<evidence type="ECO:0000256" key="1">
    <source>
        <dbReference type="SAM" id="SignalP"/>
    </source>
</evidence>
<dbReference type="CDD" id="cd08983">
    <property type="entry name" value="GH43_Bt3655-like"/>
    <property type="match status" value="1"/>
</dbReference>
<name>A0A420YNA0_9PEZI</name>
<gene>
    <name evidence="2" type="ORF">DL546_009754</name>
</gene>
<accession>A0A420YNA0</accession>
<comment type="caution">
    <text evidence="2">The sequence shown here is derived from an EMBL/GenBank/DDBJ whole genome shotgun (WGS) entry which is preliminary data.</text>
</comment>
<dbReference type="OrthoDB" id="19657at2759"/>
<dbReference type="STRING" id="177199.A0A420YNA0"/>
<dbReference type="EMBL" id="QVQW01000002">
    <property type="protein sequence ID" value="RKU49286.1"/>
    <property type="molecule type" value="Genomic_DNA"/>
</dbReference>
<evidence type="ECO:0000313" key="3">
    <source>
        <dbReference type="Proteomes" id="UP000275385"/>
    </source>
</evidence>
<dbReference type="InterPro" id="IPR023296">
    <property type="entry name" value="Glyco_hydro_beta-prop_sf"/>
</dbReference>
<dbReference type="PANTHER" id="PTHR43301">
    <property type="entry name" value="ARABINAN ENDO-1,5-ALPHA-L-ARABINOSIDASE"/>
    <property type="match status" value="1"/>
</dbReference>
<reference evidence="2 3" key="1">
    <citation type="submission" date="2018-08" db="EMBL/GenBank/DDBJ databases">
        <title>Draft genome of the lignicolous fungus Coniochaeta pulveracea.</title>
        <authorList>
            <person name="Borstlap C.J."/>
            <person name="De Witt R.N."/>
            <person name="Botha A."/>
            <person name="Volschenk H."/>
        </authorList>
    </citation>
    <scope>NUCLEOTIDE SEQUENCE [LARGE SCALE GENOMIC DNA]</scope>
    <source>
        <strain evidence="2 3">CAB683</strain>
    </source>
</reference>
<feature type="chain" id="PRO_5019362478" description="Arabinosidase" evidence="1">
    <location>
        <begin position="28"/>
        <end position="363"/>
    </location>
</feature>
<organism evidence="2 3">
    <name type="scientific">Coniochaeta pulveracea</name>
    <dbReference type="NCBI Taxonomy" id="177199"/>
    <lineage>
        <taxon>Eukaryota</taxon>
        <taxon>Fungi</taxon>
        <taxon>Dikarya</taxon>
        <taxon>Ascomycota</taxon>
        <taxon>Pezizomycotina</taxon>
        <taxon>Sordariomycetes</taxon>
        <taxon>Sordariomycetidae</taxon>
        <taxon>Coniochaetales</taxon>
        <taxon>Coniochaetaceae</taxon>
        <taxon>Coniochaeta</taxon>
    </lineage>
</organism>
<protein>
    <recommendedName>
        <fullName evidence="4">Arabinosidase</fullName>
    </recommendedName>
</protein>
<dbReference type="PANTHER" id="PTHR43301:SF8">
    <property type="entry name" value="ARABINOSIDASE-RELATED"/>
    <property type="match status" value="1"/>
</dbReference>
<dbReference type="AlphaFoldDB" id="A0A420YNA0"/>